<evidence type="ECO:0000313" key="1">
    <source>
        <dbReference type="EMBL" id="KAJ9611300.1"/>
    </source>
</evidence>
<dbReference type="SUPFAM" id="SSF54427">
    <property type="entry name" value="NTF2-like"/>
    <property type="match status" value="1"/>
</dbReference>
<name>A0AA39CK80_9EURO</name>
<keyword evidence="2" id="KW-1185">Reference proteome</keyword>
<evidence type="ECO:0008006" key="3">
    <source>
        <dbReference type="Google" id="ProtNLM"/>
    </source>
</evidence>
<gene>
    <name evidence="1" type="ORF">H2200_004484</name>
</gene>
<dbReference type="AlphaFoldDB" id="A0AA39CK80"/>
<accession>A0AA39CK80</accession>
<dbReference type="EMBL" id="JAPDRK010000006">
    <property type="protein sequence ID" value="KAJ9611300.1"/>
    <property type="molecule type" value="Genomic_DNA"/>
</dbReference>
<dbReference type="Proteomes" id="UP001172673">
    <property type="component" value="Unassembled WGS sequence"/>
</dbReference>
<dbReference type="PANTHER" id="PTHR41252">
    <property type="entry name" value="BLR2505 PROTEIN"/>
    <property type="match status" value="1"/>
</dbReference>
<dbReference type="PANTHER" id="PTHR41252:SF1">
    <property type="entry name" value="BLR2505 PROTEIN"/>
    <property type="match status" value="1"/>
</dbReference>
<reference evidence="1" key="1">
    <citation type="submission" date="2022-10" db="EMBL/GenBank/DDBJ databases">
        <title>Culturing micro-colonial fungi from biological soil crusts in the Mojave desert and describing Neophaeococcomyces mojavensis, and introducing the new genera and species Taxawa tesnikishii.</title>
        <authorList>
            <person name="Kurbessoian T."/>
            <person name="Stajich J.E."/>
        </authorList>
    </citation>
    <scope>NUCLEOTIDE SEQUENCE</scope>
    <source>
        <strain evidence="1">TK_41</strain>
    </source>
</reference>
<proteinExistence type="predicted"/>
<dbReference type="InterPro" id="IPR032710">
    <property type="entry name" value="NTF2-like_dom_sf"/>
</dbReference>
<comment type="caution">
    <text evidence="1">The sequence shown here is derived from an EMBL/GenBank/DDBJ whole genome shotgun (WGS) entry which is preliminary data.</text>
</comment>
<evidence type="ECO:0000313" key="2">
    <source>
        <dbReference type="Proteomes" id="UP001172673"/>
    </source>
</evidence>
<protein>
    <recommendedName>
        <fullName evidence="3">SnoaL-like domain-containing protein</fullName>
    </recommendedName>
</protein>
<organism evidence="1 2">
    <name type="scientific">Cladophialophora chaetospira</name>
    <dbReference type="NCBI Taxonomy" id="386627"/>
    <lineage>
        <taxon>Eukaryota</taxon>
        <taxon>Fungi</taxon>
        <taxon>Dikarya</taxon>
        <taxon>Ascomycota</taxon>
        <taxon>Pezizomycotina</taxon>
        <taxon>Eurotiomycetes</taxon>
        <taxon>Chaetothyriomycetidae</taxon>
        <taxon>Chaetothyriales</taxon>
        <taxon>Herpotrichiellaceae</taxon>
        <taxon>Cladophialophora</taxon>
    </lineage>
</organism>
<dbReference type="Gene3D" id="3.10.450.50">
    <property type="match status" value="1"/>
</dbReference>
<sequence>MSSSPAQKVRALFEPFSTQGRQQEALTHIADDVDWTIMGHSPMSRKYNGKQDFFDNTLKVLSGRILNEPLRLKVVNVVTSMTGDDEPDGEAVVEFQAIDAVCKNGLKYDMRYAWVCLFEKGKIVRVRAYLDTDLLTRAMEQNP</sequence>